<evidence type="ECO:0000313" key="1">
    <source>
        <dbReference type="EMBL" id="MES1918854.1"/>
    </source>
</evidence>
<proteinExistence type="predicted"/>
<comment type="caution">
    <text evidence="1">The sequence shown here is derived from an EMBL/GenBank/DDBJ whole genome shotgun (WGS) entry which is preliminary data.</text>
</comment>
<sequence>MLATGEAIRSAEFEHFDLSKVGRIIEDAQINQLFHVYSSEAIEGLVFERGSY</sequence>
<protein>
    <submittedName>
        <fullName evidence="1">Uncharacterized protein</fullName>
    </submittedName>
</protein>
<name>A0ABV2AHC2_9EUKA</name>
<reference evidence="1 2" key="1">
    <citation type="journal article" date="2024" name="BMC Biol.">
        <title>Comparative genomics of Ascetosporea gives new insight into the evolutionary basis for animal parasitism in Rhizaria.</title>
        <authorList>
            <person name="Hiltunen Thoren M."/>
            <person name="Onut-Brannstrom I."/>
            <person name="Alfjorden A."/>
            <person name="Peckova H."/>
            <person name="Swords F."/>
            <person name="Hooper C."/>
            <person name="Holzer A.S."/>
            <person name="Bass D."/>
            <person name="Burki F."/>
        </authorList>
    </citation>
    <scope>NUCLEOTIDE SEQUENCE [LARGE SCALE GENOMIC DNA]</scope>
    <source>
        <strain evidence="1">20-A016</strain>
    </source>
</reference>
<accession>A0ABV2AHC2</accession>
<evidence type="ECO:0000313" key="2">
    <source>
        <dbReference type="Proteomes" id="UP001439008"/>
    </source>
</evidence>
<gene>
    <name evidence="1" type="ORF">MHBO_000749</name>
</gene>
<dbReference type="EMBL" id="JBDODL010000140">
    <property type="protein sequence ID" value="MES1918854.1"/>
    <property type="molecule type" value="Genomic_DNA"/>
</dbReference>
<keyword evidence="2" id="KW-1185">Reference proteome</keyword>
<organism evidence="1 2">
    <name type="scientific">Bonamia ostreae</name>
    <dbReference type="NCBI Taxonomy" id="126728"/>
    <lineage>
        <taxon>Eukaryota</taxon>
        <taxon>Sar</taxon>
        <taxon>Rhizaria</taxon>
        <taxon>Endomyxa</taxon>
        <taxon>Ascetosporea</taxon>
        <taxon>Haplosporida</taxon>
        <taxon>Bonamia</taxon>
    </lineage>
</organism>
<dbReference type="Proteomes" id="UP001439008">
    <property type="component" value="Unassembled WGS sequence"/>
</dbReference>